<dbReference type="InterPro" id="IPR050900">
    <property type="entry name" value="Transposase_IS3/IS150/IS904"/>
</dbReference>
<dbReference type="GeneID" id="302997016"/>
<dbReference type="InterPro" id="IPR001584">
    <property type="entry name" value="Integrase_cat-core"/>
</dbReference>
<dbReference type="Pfam" id="PF13683">
    <property type="entry name" value="rve_3"/>
    <property type="match status" value="1"/>
</dbReference>
<dbReference type="OrthoDB" id="9815231at2"/>
<dbReference type="InterPro" id="IPR012337">
    <property type="entry name" value="RNaseH-like_sf"/>
</dbReference>
<protein>
    <submittedName>
        <fullName evidence="2">IS3 family transposase</fullName>
    </submittedName>
</protein>
<reference evidence="2 3" key="1">
    <citation type="submission" date="2019-02" db="EMBL/GenBank/DDBJ databases">
        <title>Draft Genome Sequence of the Prevotella sp. BCRC 81118, Isolated from Human Feces.</title>
        <authorList>
            <person name="Huang C.-H."/>
        </authorList>
    </citation>
    <scope>NUCLEOTIDE SEQUENCE [LARGE SCALE GENOMIC DNA]</scope>
    <source>
        <strain evidence="2 3">BCRC 81118</strain>
    </source>
</reference>
<evidence type="ECO:0000259" key="1">
    <source>
        <dbReference type="PROSITE" id="PS50994"/>
    </source>
</evidence>
<dbReference type="PANTHER" id="PTHR46889:SF5">
    <property type="entry name" value="INTEGRASE PROTEIN"/>
    <property type="match status" value="1"/>
</dbReference>
<dbReference type="InterPro" id="IPR036397">
    <property type="entry name" value="RNaseH_sf"/>
</dbReference>
<evidence type="ECO:0000313" key="2">
    <source>
        <dbReference type="EMBL" id="TFH67634.1"/>
    </source>
</evidence>
<dbReference type="AlphaFoldDB" id="A0A4Y8UIJ4"/>
<name>A0A4Y8UIJ4_9BACT</name>
<dbReference type="RefSeq" id="WP_118115306.1">
    <property type="nucleotide sequence ID" value="NZ_SGVY01000124.1"/>
</dbReference>
<keyword evidence="3" id="KW-1185">Reference proteome</keyword>
<dbReference type="PANTHER" id="PTHR46889">
    <property type="entry name" value="TRANSPOSASE INSF FOR INSERTION SEQUENCE IS3B-RELATED"/>
    <property type="match status" value="1"/>
</dbReference>
<gene>
    <name evidence="2" type="ORF">EXN75_17360</name>
</gene>
<dbReference type="NCBIfam" id="NF033516">
    <property type="entry name" value="transpos_IS3"/>
    <property type="match status" value="1"/>
</dbReference>
<dbReference type="SUPFAM" id="SSF53098">
    <property type="entry name" value="Ribonuclease H-like"/>
    <property type="match status" value="1"/>
</dbReference>
<dbReference type="EMBL" id="SGVY01000124">
    <property type="protein sequence ID" value="TFH67634.1"/>
    <property type="molecule type" value="Genomic_DNA"/>
</dbReference>
<evidence type="ECO:0000313" key="3">
    <source>
        <dbReference type="Proteomes" id="UP000297872"/>
    </source>
</evidence>
<feature type="domain" description="Integrase catalytic" evidence="1">
    <location>
        <begin position="125"/>
        <end position="297"/>
    </location>
</feature>
<dbReference type="Proteomes" id="UP000297872">
    <property type="component" value="Unassembled WGS sequence"/>
</dbReference>
<dbReference type="PROSITE" id="PS50994">
    <property type="entry name" value="INTEGRASE"/>
    <property type="match status" value="1"/>
</dbReference>
<dbReference type="GO" id="GO:0003676">
    <property type="term" value="F:nucleic acid binding"/>
    <property type="evidence" value="ECO:0007669"/>
    <property type="project" value="InterPro"/>
</dbReference>
<sequence length="319" mass="36933">MWSQTVKELRAEDKNYSVSGLCKLFGFTRQAYYQHEDNMLAALAEESFVIEYVKSIRKQDPGIGGRKLWLMYCKEFGEENAMGHCRFEDIISRYKLGVRSSNRKPRTTDSRHGLPTYPNKIKELIPSSPNEVWVSDITYQKIWDDAEQGTYHFCYISLITDYYTKEIIGYSVGESLSTRFPLKALNMALMRMESYKDIITPIHHSDRGVQYASNEYIKLLREYGIIPSMTECGNPKDNAVAERVNNTLKNELFMGLSFTSLQEVEEALERAVHFYNELRPHGSIGMLTPKEAAKQKGSLKKNWTSYREKYIKSLSVQEK</sequence>
<dbReference type="Gene3D" id="3.30.420.10">
    <property type="entry name" value="Ribonuclease H-like superfamily/Ribonuclease H"/>
    <property type="match status" value="1"/>
</dbReference>
<accession>A0A4Y8UIJ4</accession>
<comment type="caution">
    <text evidence="2">The sequence shown here is derived from an EMBL/GenBank/DDBJ whole genome shotgun (WGS) entry which is preliminary data.</text>
</comment>
<organism evidence="2 3">
    <name type="scientific">Segatella hominis</name>
    <dbReference type="NCBI Taxonomy" id="2518605"/>
    <lineage>
        <taxon>Bacteria</taxon>
        <taxon>Pseudomonadati</taxon>
        <taxon>Bacteroidota</taxon>
        <taxon>Bacteroidia</taxon>
        <taxon>Bacteroidales</taxon>
        <taxon>Prevotellaceae</taxon>
        <taxon>Segatella</taxon>
    </lineage>
</organism>
<proteinExistence type="predicted"/>
<dbReference type="InterPro" id="IPR048020">
    <property type="entry name" value="Transpos_IS3"/>
</dbReference>
<dbReference type="GO" id="GO:0015074">
    <property type="term" value="P:DNA integration"/>
    <property type="evidence" value="ECO:0007669"/>
    <property type="project" value="InterPro"/>
</dbReference>